<reference evidence="1 2" key="1">
    <citation type="submission" date="2018-12" db="EMBL/GenBank/DDBJ databases">
        <authorList>
            <person name="Toschakov S.V."/>
        </authorList>
    </citation>
    <scope>NUCLEOTIDE SEQUENCE [LARGE SCALE GENOMIC DNA]</scope>
    <source>
        <strain evidence="1 2">GM2012</strain>
    </source>
</reference>
<gene>
    <name evidence="1" type="ORF">TsocGM_14530</name>
</gene>
<evidence type="ECO:0000313" key="1">
    <source>
        <dbReference type="EMBL" id="RUL87010.1"/>
    </source>
</evidence>
<name>A0A432MIG1_9BACT</name>
<protein>
    <submittedName>
        <fullName evidence="1">Uncharacterized protein</fullName>
    </submittedName>
</protein>
<organism evidence="1 2">
    <name type="scientific">Tautonia sociabilis</name>
    <dbReference type="NCBI Taxonomy" id="2080755"/>
    <lineage>
        <taxon>Bacteria</taxon>
        <taxon>Pseudomonadati</taxon>
        <taxon>Planctomycetota</taxon>
        <taxon>Planctomycetia</taxon>
        <taxon>Isosphaerales</taxon>
        <taxon>Isosphaeraceae</taxon>
        <taxon>Tautonia</taxon>
    </lineage>
</organism>
<sequence>MQRRLRSFVSALALFVYAVVGVGAVHAELLCVGADGHVAFAGPAGDDRCHGESTPSDTSGVQAARIADRAASADCTDLVLPGRTALKIQEPGLEVGPLVLARVIAAIAPTAVALPKCAPTVDVGASLARTLTSHRTTILLI</sequence>
<keyword evidence="2" id="KW-1185">Reference proteome</keyword>
<dbReference type="Proteomes" id="UP000280296">
    <property type="component" value="Unassembled WGS sequence"/>
</dbReference>
<accession>A0A432MIG1</accession>
<evidence type="ECO:0000313" key="2">
    <source>
        <dbReference type="Proteomes" id="UP000280296"/>
    </source>
</evidence>
<dbReference type="EMBL" id="RYZH01000027">
    <property type="protein sequence ID" value="RUL87010.1"/>
    <property type="molecule type" value="Genomic_DNA"/>
</dbReference>
<dbReference type="AlphaFoldDB" id="A0A432MIG1"/>
<proteinExistence type="predicted"/>
<comment type="caution">
    <text evidence="1">The sequence shown here is derived from an EMBL/GenBank/DDBJ whole genome shotgun (WGS) entry which is preliminary data.</text>
</comment>
<reference evidence="1 2" key="2">
    <citation type="submission" date="2019-01" db="EMBL/GenBank/DDBJ databases">
        <title>Tautonia sociabilis, a novel thermotolerant planctomycete of Isosphaeraceae family, isolated from a 4000 m deep subterranean habitat.</title>
        <authorList>
            <person name="Kovaleva O.L."/>
            <person name="Elcheninov A.G."/>
            <person name="Van Heerden E."/>
            <person name="Toshchakov S.V."/>
            <person name="Novikov A."/>
            <person name="Bonch-Osmolovskaya E.A."/>
            <person name="Kublanov I.V."/>
        </authorList>
    </citation>
    <scope>NUCLEOTIDE SEQUENCE [LARGE SCALE GENOMIC DNA]</scope>
    <source>
        <strain evidence="1 2">GM2012</strain>
    </source>
</reference>